<dbReference type="Pfam" id="PF00239">
    <property type="entry name" value="Resolvase"/>
    <property type="match status" value="1"/>
</dbReference>
<dbReference type="Gene3D" id="3.40.50.1390">
    <property type="entry name" value="Resolvase, N-terminal catalytic domain"/>
    <property type="match status" value="1"/>
</dbReference>
<evidence type="ECO:0000313" key="2">
    <source>
        <dbReference type="EMBL" id="WDA60458.1"/>
    </source>
</evidence>
<gene>
    <name evidence="2" type="ORF">M8445_15725</name>
</gene>
<dbReference type="RefSeq" id="WP_273991234.1">
    <property type="nucleotide sequence ID" value="NZ_BAABQT010000004.1"/>
</dbReference>
<evidence type="ECO:0000313" key="3">
    <source>
        <dbReference type="Proteomes" id="UP001217044"/>
    </source>
</evidence>
<reference evidence="2 3" key="1">
    <citation type="submission" date="2022-12" db="EMBL/GenBank/DDBJ databases">
        <title>Genome Sequence of Deinococcus aquaticus Type Strain PB314.</title>
        <authorList>
            <person name="Albert C."/>
            <person name="Hill J."/>
            <person name="Boren L."/>
            <person name="Scholz-Ng S."/>
            <person name="Fatema N."/>
            <person name="Grosso R."/>
            <person name="Soboslay E."/>
            <person name="Tuohy J."/>
        </authorList>
    </citation>
    <scope>NUCLEOTIDE SEQUENCE [LARGE SCALE GENOMIC DNA]</scope>
    <source>
        <strain evidence="2 3">PB-314</strain>
        <plasmid evidence="2 3">pDATS01</plasmid>
    </source>
</reference>
<geneLocation type="plasmid" evidence="2 3">
    <name>pDATS01</name>
</geneLocation>
<protein>
    <submittedName>
        <fullName evidence="2">Recombinase family protein</fullName>
    </submittedName>
</protein>
<dbReference type="InterPro" id="IPR036162">
    <property type="entry name" value="Resolvase-like_N_sf"/>
</dbReference>
<dbReference type="SMART" id="SM00857">
    <property type="entry name" value="Resolvase"/>
    <property type="match status" value="1"/>
</dbReference>
<organism evidence="2 3">
    <name type="scientific">Deinococcus aquaticus</name>
    <dbReference type="NCBI Taxonomy" id="328692"/>
    <lineage>
        <taxon>Bacteria</taxon>
        <taxon>Thermotogati</taxon>
        <taxon>Deinococcota</taxon>
        <taxon>Deinococci</taxon>
        <taxon>Deinococcales</taxon>
        <taxon>Deinococcaceae</taxon>
        <taxon>Deinococcus</taxon>
    </lineage>
</organism>
<dbReference type="EMBL" id="CP115166">
    <property type="protein sequence ID" value="WDA60458.1"/>
    <property type="molecule type" value="Genomic_DNA"/>
</dbReference>
<feature type="domain" description="Resolvase/invertase-type recombinase catalytic" evidence="1">
    <location>
        <begin position="1"/>
        <end position="103"/>
    </location>
</feature>
<dbReference type="SUPFAM" id="SSF53041">
    <property type="entry name" value="Resolvase-like"/>
    <property type="match status" value="1"/>
</dbReference>
<dbReference type="PROSITE" id="PS51736">
    <property type="entry name" value="RECOMBINASES_3"/>
    <property type="match status" value="1"/>
</dbReference>
<dbReference type="InterPro" id="IPR006119">
    <property type="entry name" value="Resolv_N"/>
</dbReference>
<sequence>MLIGYARSIQAQKQPITQIKELLSAGCQSIFIDNNSGDHLERPVLHRAIESLRPGDTLIMQNRDRLSRNATQTTILLGRVAQQGADARFLHETPRAVPATSAP</sequence>
<dbReference type="Proteomes" id="UP001217044">
    <property type="component" value="Plasmid pDATS01"/>
</dbReference>
<evidence type="ECO:0000259" key="1">
    <source>
        <dbReference type="PROSITE" id="PS51736"/>
    </source>
</evidence>
<keyword evidence="2" id="KW-0614">Plasmid</keyword>
<accession>A0ABY7V806</accession>
<keyword evidence="3" id="KW-1185">Reference proteome</keyword>
<proteinExistence type="predicted"/>
<name>A0ABY7V806_9DEIO</name>